<evidence type="ECO:0000313" key="12">
    <source>
        <dbReference type="Proteomes" id="UP001155901"/>
    </source>
</evidence>
<evidence type="ECO:0000256" key="6">
    <source>
        <dbReference type="ARBA" id="ARBA00022989"/>
    </source>
</evidence>
<evidence type="ECO:0000313" key="10">
    <source>
        <dbReference type="EMBL" id="MBV6321855.1"/>
    </source>
</evidence>
<evidence type="ECO:0000256" key="3">
    <source>
        <dbReference type="ARBA" id="ARBA00022670"/>
    </source>
</evidence>
<dbReference type="EMBL" id="JALJZU010000001">
    <property type="protein sequence ID" value="MCP2007151.1"/>
    <property type="molecule type" value="Genomic_DNA"/>
</dbReference>
<feature type="transmembrane region" description="Helical" evidence="8">
    <location>
        <begin position="27"/>
        <end position="49"/>
    </location>
</feature>
<feature type="transmembrane region" description="Helical" evidence="8">
    <location>
        <begin position="223"/>
        <end position="250"/>
    </location>
</feature>
<dbReference type="NCBIfam" id="TIGR04178">
    <property type="entry name" value="exo_archaeo"/>
    <property type="match status" value="1"/>
</dbReference>
<reference evidence="10" key="1">
    <citation type="submission" date="2021-07" db="EMBL/GenBank/DDBJ databases">
        <title>Characterization of violacein-producing bacteria and related species.</title>
        <authorList>
            <person name="Wilson H.S."/>
            <person name="De Leon M.E."/>
        </authorList>
    </citation>
    <scope>NUCLEOTIDE SEQUENCE</scope>
    <source>
        <strain evidence="10">HSC-15S17</strain>
    </source>
</reference>
<dbReference type="GO" id="GO:0006508">
    <property type="term" value="P:proteolysis"/>
    <property type="evidence" value="ECO:0007669"/>
    <property type="project" value="UniProtKB-KW"/>
</dbReference>
<keyword evidence="4 8" id="KW-0812">Transmembrane</keyword>
<feature type="transmembrane region" description="Helical" evidence="8">
    <location>
        <begin position="55"/>
        <end position="71"/>
    </location>
</feature>
<feature type="transmembrane region" description="Helical" evidence="8">
    <location>
        <begin position="197"/>
        <end position="216"/>
    </location>
</feature>
<dbReference type="NCBIfam" id="TIGR02602">
    <property type="entry name" value="8TM_EpsH"/>
    <property type="match status" value="1"/>
</dbReference>
<proteinExistence type="predicted"/>
<accession>A0AA41H7B1</accession>
<evidence type="ECO:0000256" key="2">
    <source>
        <dbReference type="ARBA" id="ARBA00022475"/>
    </source>
</evidence>
<dbReference type="NCBIfam" id="TIGR03109">
    <property type="entry name" value="exosort_XrtA"/>
    <property type="match status" value="1"/>
</dbReference>
<sequence>MTAVLSPAPAPQAEPAASPAQAWPHGCLLLALAALLAAYWPTVAAMINLWWHSQTFAHGFVVPPVCLWLIWRQRAELARLPLRPAPAMLLPLALLGLLWLLATVANVPVLQQYSLVAMVAALVALILGWRYAYAISFALAYLLLAVPFGEVFISPLIEFTASFTVGALQLVGIPVFRDHSFLSLPSGNWSVEEACSGLRYLIASVALGTLYAYLTYHGRWRRAAFIVVALLLPILANGLRAFLIVLIGHYSNMTLAVGIDHLIYGWVFFGVVASAMFWVGARWRDASPPTPRAATANPPGQAPATRPSACLAAALAGVLCVALWPLLAQLILRPPTDQRYAVTPLTLAPPPAPWRASAMQAGDWRARHAGQPQRWSANYSDGVQQVSLQLTWYRHQAKGEELLTQVWTAPADGPAWKETAETSRQIHLGQQVLRVRQTTVQAGESKVLVWRWYRQAQRDTASPLLLKLLLARSKLLGGADNGAEIALAARYDEQAEQAALAMQALLSAMQPAIEQGFAHVAGR</sequence>
<evidence type="ECO:0000313" key="13">
    <source>
        <dbReference type="Proteomes" id="UP001162889"/>
    </source>
</evidence>
<organism evidence="10 12">
    <name type="scientific">Duganella violaceipulchra</name>
    <dbReference type="NCBI Taxonomy" id="2849652"/>
    <lineage>
        <taxon>Bacteria</taxon>
        <taxon>Pseudomonadati</taxon>
        <taxon>Pseudomonadota</taxon>
        <taxon>Betaproteobacteria</taxon>
        <taxon>Burkholderiales</taxon>
        <taxon>Oxalobacteraceae</taxon>
        <taxon>Telluria group</taxon>
        <taxon>Duganella</taxon>
    </lineage>
</organism>
<dbReference type="Proteomes" id="UP001155901">
    <property type="component" value="Unassembled WGS sequence"/>
</dbReference>
<dbReference type="InterPro" id="IPR026392">
    <property type="entry name" value="Exo/Archaeosortase_dom"/>
</dbReference>
<keyword evidence="13" id="KW-1185">Reference proteome</keyword>
<dbReference type="InterPro" id="IPR019127">
    <property type="entry name" value="Exosortase"/>
</dbReference>
<reference evidence="11" key="2">
    <citation type="submission" date="2022-03" db="EMBL/GenBank/DDBJ databases">
        <title>Genome Encyclopedia of Bacteria and Archaea VI: Functional Genomics of Type Strains.</title>
        <authorList>
            <person name="Whitman W."/>
        </authorList>
    </citation>
    <scope>NUCLEOTIDE SEQUENCE</scope>
    <source>
        <strain evidence="11">HSC-15S17</strain>
    </source>
</reference>
<feature type="transmembrane region" description="Helical" evidence="8">
    <location>
        <begin position="116"/>
        <end position="144"/>
    </location>
</feature>
<dbReference type="GO" id="GO:0005886">
    <property type="term" value="C:plasma membrane"/>
    <property type="evidence" value="ECO:0007669"/>
    <property type="project" value="UniProtKB-SubCell"/>
</dbReference>
<evidence type="ECO:0000313" key="11">
    <source>
        <dbReference type="EMBL" id="MCP2007151.1"/>
    </source>
</evidence>
<dbReference type="InterPro" id="IPR013426">
    <property type="entry name" value="EpsH-like"/>
</dbReference>
<dbReference type="Pfam" id="PF11984">
    <property type="entry name" value="DUF3485"/>
    <property type="match status" value="1"/>
</dbReference>
<feature type="transmembrane region" description="Helical" evidence="8">
    <location>
        <begin position="309"/>
        <end position="332"/>
    </location>
</feature>
<evidence type="ECO:0000256" key="1">
    <source>
        <dbReference type="ARBA" id="ARBA00004651"/>
    </source>
</evidence>
<evidence type="ECO:0000256" key="4">
    <source>
        <dbReference type="ARBA" id="ARBA00022692"/>
    </source>
</evidence>
<name>A0AA41H7B1_9BURK</name>
<dbReference type="GO" id="GO:0008233">
    <property type="term" value="F:peptidase activity"/>
    <property type="evidence" value="ECO:0007669"/>
    <property type="project" value="UniProtKB-KW"/>
</dbReference>
<feature type="domain" description="Methanolan biosynthesis EpsI" evidence="9">
    <location>
        <begin position="317"/>
        <end position="514"/>
    </location>
</feature>
<feature type="transmembrane region" description="Helical" evidence="8">
    <location>
        <begin position="92"/>
        <end position="110"/>
    </location>
</feature>
<keyword evidence="3" id="KW-0645">Protease</keyword>
<evidence type="ECO:0000256" key="5">
    <source>
        <dbReference type="ARBA" id="ARBA00022801"/>
    </source>
</evidence>
<evidence type="ECO:0000256" key="8">
    <source>
        <dbReference type="SAM" id="Phobius"/>
    </source>
</evidence>
<dbReference type="RefSeq" id="WP_217942649.1">
    <property type="nucleotide sequence ID" value="NZ_JAHTGR010000006.1"/>
</dbReference>
<keyword evidence="2" id="KW-1003">Cell membrane</keyword>
<dbReference type="Pfam" id="PF09721">
    <property type="entry name" value="Exosortase_EpsH"/>
    <property type="match status" value="1"/>
</dbReference>
<dbReference type="InterPro" id="IPR014263">
    <property type="entry name" value="Methanolan_biosynth_EpsI"/>
</dbReference>
<evidence type="ECO:0000256" key="7">
    <source>
        <dbReference type="ARBA" id="ARBA00023136"/>
    </source>
</evidence>
<feature type="transmembrane region" description="Helical" evidence="8">
    <location>
        <begin position="262"/>
        <end position="281"/>
    </location>
</feature>
<dbReference type="AlphaFoldDB" id="A0AA41H7B1"/>
<keyword evidence="7 8" id="KW-0472">Membrane</keyword>
<feature type="transmembrane region" description="Helical" evidence="8">
    <location>
        <begin position="156"/>
        <end position="177"/>
    </location>
</feature>
<dbReference type="InterPro" id="IPR017540">
    <property type="entry name" value="Exosortase-1"/>
</dbReference>
<evidence type="ECO:0000259" key="9">
    <source>
        <dbReference type="Pfam" id="PF11984"/>
    </source>
</evidence>
<keyword evidence="6 8" id="KW-1133">Transmembrane helix</keyword>
<comment type="caution">
    <text evidence="10">The sequence shown here is derived from an EMBL/GenBank/DDBJ whole genome shotgun (WGS) entry which is preliminary data.</text>
</comment>
<dbReference type="EMBL" id="JAHTGR010000006">
    <property type="protein sequence ID" value="MBV6321855.1"/>
    <property type="molecule type" value="Genomic_DNA"/>
</dbReference>
<dbReference type="Proteomes" id="UP001162889">
    <property type="component" value="Unassembled WGS sequence"/>
</dbReference>
<keyword evidence="5 10" id="KW-0378">Hydrolase</keyword>
<dbReference type="NCBIfam" id="TIGR02914">
    <property type="entry name" value="EpsI_fam"/>
    <property type="match status" value="1"/>
</dbReference>
<gene>
    <name evidence="10" type="primary">xrtA</name>
    <name evidence="10" type="ORF">KVP70_12975</name>
    <name evidence="11" type="ORF">L1274_000839</name>
</gene>
<protein>
    <submittedName>
        <fullName evidence="10">Exosortase A</fullName>
        <ecNumber evidence="10">3.4.22.-</ecNumber>
    </submittedName>
</protein>
<comment type="subcellular location">
    <subcellularLocation>
        <location evidence="1">Cell membrane</location>
        <topology evidence="1">Multi-pass membrane protein</topology>
    </subcellularLocation>
</comment>
<dbReference type="EC" id="3.4.22.-" evidence="10"/>